<evidence type="ECO:0000313" key="1">
    <source>
        <dbReference type="EMBL" id="GBP01131.1"/>
    </source>
</evidence>
<comment type="caution">
    <text evidence="1">The sequence shown here is derived from an EMBL/GenBank/DDBJ whole genome shotgun (WGS) entry which is preliminary data.</text>
</comment>
<protein>
    <submittedName>
        <fullName evidence="1">Uncharacterized protein</fullName>
    </submittedName>
</protein>
<reference evidence="1 2" key="1">
    <citation type="journal article" date="2019" name="Commun. Biol.">
        <title>The bagworm genome reveals a unique fibroin gene that provides high tensile strength.</title>
        <authorList>
            <person name="Kono N."/>
            <person name="Nakamura H."/>
            <person name="Ohtoshi R."/>
            <person name="Tomita M."/>
            <person name="Numata K."/>
            <person name="Arakawa K."/>
        </authorList>
    </citation>
    <scope>NUCLEOTIDE SEQUENCE [LARGE SCALE GENOMIC DNA]</scope>
</reference>
<evidence type="ECO:0000313" key="2">
    <source>
        <dbReference type="Proteomes" id="UP000299102"/>
    </source>
</evidence>
<name>A0A4C1SJ16_EUMVA</name>
<organism evidence="1 2">
    <name type="scientific">Eumeta variegata</name>
    <name type="common">Bagworm moth</name>
    <name type="synonym">Eumeta japonica</name>
    <dbReference type="NCBI Taxonomy" id="151549"/>
    <lineage>
        <taxon>Eukaryota</taxon>
        <taxon>Metazoa</taxon>
        <taxon>Ecdysozoa</taxon>
        <taxon>Arthropoda</taxon>
        <taxon>Hexapoda</taxon>
        <taxon>Insecta</taxon>
        <taxon>Pterygota</taxon>
        <taxon>Neoptera</taxon>
        <taxon>Endopterygota</taxon>
        <taxon>Lepidoptera</taxon>
        <taxon>Glossata</taxon>
        <taxon>Ditrysia</taxon>
        <taxon>Tineoidea</taxon>
        <taxon>Psychidae</taxon>
        <taxon>Oiketicinae</taxon>
        <taxon>Eumeta</taxon>
    </lineage>
</organism>
<sequence length="107" mass="12022">MSGVVNGVIKYELCQLGAGRCWRALPRLGLQFKSAAVRDASERYHRTTNDIFYLNIEELKAYAPHAAPVRVRGQLTPVTDNVIQSIQEDRVSCRFDFICPKGIGILK</sequence>
<accession>A0A4C1SJ16</accession>
<gene>
    <name evidence="1" type="ORF">EVAR_2374_1</name>
</gene>
<dbReference type="AlphaFoldDB" id="A0A4C1SJ16"/>
<proteinExistence type="predicted"/>
<dbReference type="Proteomes" id="UP000299102">
    <property type="component" value="Unassembled WGS sequence"/>
</dbReference>
<keyword evidence="2" id="KW-1185">Reference proteome</keyword>
<dbReference type="EMBL" id="BGZK01000007">
    <property type="protein sequence ID" value="GBP01131.1"/>
    <property type="molecule type" value="Genomic_DNA"/>
</dbReference>